<dbReference type="Proteomes" id="UP000694428">
    <property type="component" value="Unplaced"/>
</dbReference>
<evidence type="ECO:0008006" key="5">
    <source>
        <dbReference type="Google" id="ProtNLM"/>
    </source>
</evidence>
<accession>A0A8C9F9G6</accession>
<dbReference type="Ensembl" id="ENSPSTT00000011692.1">
    <property type="protein sequence ID" value="ENSPSTP00000011135.1"/>
    <property type="gene ID" value="ENSPSTG00000007845.1"/>
</dbReference>
<protein>
    <recommendedName>
        <fullName evidence="5">Coiled-coil domain containing 169</fullName>
    </recommendedName>
</protein>
<evidence type="ECO:0000313" key="4">
    <source>
        <dbReference type="Proteomes" id="UP000694428"/>
    </source>
</evidence>
<evidence type="ECO:0000313" key="3">
    <source>
        <dbReference type="Ensembl" id="ENSPSTP00000011135.1"/>
    </source>
</evidence>
<evidence type="ECO:0000256" key="2">
    <source>
        <dbReference type="SAM" id="MobiDB-lite"/>
    </source>
</evidence>
<sequence length="256" mass="29453">MSELALKQPEEATGRQRCRHAALSCAINVVGLVKLCVKKAKKRARAVQPGQGGPRRSLRRPPDAQLQFPGPWRRGGAMGERGDSEGLEMELGRERRRQQILENSISELRKTVTELEKQLSDVEDEGNEWKTRYEMQVELNRQLQRQINILKDKVELIRGNPTDKLAIVRIFDQMPVGSLKEVLEQLKEEKKSLQSQLKDYELRLEQEAKTSAMLKTVERQKTDALTSKGEKQTLRYVFVYIPSFSGLLFNSVRFFE</sequence>
<feature type="coiled-coil region" evidence="1">
    <location>
        <begin position="98"/>
        <end position="210"/>
    </location>
</feature>
<keyword evidence="4" id="KW-1185">Reference proteome</keyword>
<reference evidence="3" key="1">
    <citation type="submission" date="2025-08" db="UniProtKB">
        <authorList>
            <consortium name="Ensembl"/>
        </authorList>
    </citation>
    <scope>IDENTIFICATION</scope>
</reference>
<organism evidence="3 4">
    <name type="scientific">Pavo cristatus</name>
    <name type="common">Indian peafowl</name>
    <name type="synonym">Blue peafowl</name>
    <dbReference type="NCBI Taxonomy" id="9049"/>
    <lineage>
        <taxon>Eukaryota</taxon>
        <taxon>Metazoa</taxon>
        <taxon>Chordata</taxon>
        <taxon>Craniata</taxon>
        <taxon>Vertebrata</taxon>
        <taxon>Euteleostomi</taxon>
        <taxon>Archelosauria</taxon>
        <taxon>Archosauria</taxon>
        <taxon>Dinosauria</taxon>
        <taxon>Saurischia</taxon>
        <taxon>Theropoda</taxon>
        <taxon>Coelurosauria</taxon>
        <taxon>Aves</taxon>
        <taxon>Neognathae</taxon>
        <taxon>Galloanserae</taxon>
        <taxon>Galliformes</taxon>
        <taxon>Phasianidae</taxon>
        <taxon>Phasianinae</taxon>
        <taxon>Pavo</taxon>
    </lineage>
</organism>
<reference evidence="3" key="2">
    <citation type="submission" date="2025-09" db="UniProtKB">
        <authorList>
            <consortium name="Ensembl"/>
        </authorList>
    </citation>
    <scope>IDENTIFICATION</scope>
</reference>
<dbReference type="InterPro" id="IPR028022">
    <property type="entry name" value="DUF4600"/>
</dbReference>
<dbReference type="PANTHER" id="PTHR28671">
    <property type="entry name" value="COILED-COIL DOMAIN-CONTAINING PROTEIN 169"/>
    <property type="match status" value="1"/>
</dbReference>
<dbReference type="AlphaFoldDB" id="A0A8C9F9G6"/>
<name>A0A8C9F9G6_PAVCR</name>
<feature type="region of interest" description="Disordered" evidence="2">
    <location>
        <begin position="43"/>
        <end position="91"/>
    </location>
</feature>
<dbReference type="PANTHER" id="PTHR28671:SF3">
    <property type="entry name" value="COILED-COIL DOMAIN-CONTAINING PROTEIN 169"/>
    <property type="match status" value="1"/>
</dbReference>
<evidence type="ECO:0000256" key="1">
    <source>
        <dbReference type="SAM" id="Coils"/>
    </source>
</evidence>
<dbReference type="Pfam" id="PF15372">
    <property type="entry name" value="DUF4600"/>
    <property type="match status" value="1"/>
</dbReference>
<feature type="compositionally biased region" description="Basic and acidic residues" evidence="2">
    <location>
        <begin position="80"/>
        <end position="91"/>
    </location>
</feature>
<keyword evidence="1" id="KW-0175">Coiled coil</keyword>
<proteinExistence type="predicted"/>